<keyword evidence="6" id="KW-0798">TonB box</keyword>
<evidence type="ECO:0000313" key="11">
    <source>
        <dbReference type="EMBL" id="NJB70981.1"/>
    </source>
</evidence>
<dbReference type="AlphaFoldDB" id="A0A846QS72"/>
<evidence type="ECO:0000256" key="1">
    <source>
        <dbReference type="ARBA" id="ARBA00004571"/>
    </source>
</evidence>
<evidence type="ECO:0000256" key="8">
    <source>
        <dbReference type="ARBA" id="ARBA00023170"/>
    </source>
</evidence>
<name>A0A846QS72_9FLAO</name>
<evidence type="ECO:0000256" key="5">
    <source>
        <dbReference type="ARBA" id="ARBA00022729"/>
    </source>
</evidence>
<dbReference type="Gene3D" id="2.60.40.1120">
    <property type="entry name" value="Carboxypeptidase-like, regulatory domain"/>
    <property type="match status" value="1"/>
</dbReference>
<comment type="caution">
    <text evidence="11">The sequence shown here is derived from an EMBL/GenBank/DDBJ whole genome shotgun (WGS) entry which is preliminary data.</text>
</comment>
<evidence type="ECO:0000256" key="7">
    <source>
        <dbReference type="ARBA" id="ARBA00023136"/>
    </source>
</evidence>
<dbReference type="PANTHER" id="PTHR30069">
    <property type="entry name" value="TONB-DEPENDENT OUTER MEMBRANE RECEPTOR"/>
    <property type="match status" value="1"/>
</dbReference>
<dbReference type="SUPFAM" id="SSF56935">
    <property type="entry name" value="Porins"/>
    <property type="match status" value="1"/>
</dbReference>
<evidence type="ECO:0000256" key="9">
    <source>
        <dbReference type="ARBA" id="ARBA00023237"/>
    </source>
</evidence>
<proteinExistence type="predicted"/>
<dbReference type="InterPro" id="IPR008969">
    <property type="entry name" value="CarboxyPept-like_regulatory"/>
</dbReference>
<keyword evidence="3" id="KW-1134">Transmembrane beta strand</keyword>
<evidence type="ECO:0000256" key="6">
    <source>
        <dbReference type="ARBA" id="ARBA00023077"/>
    </source>
</evidence>
<evidence type="ECO:0000313" key="12">
    <source>
        <dbReference type="Proteomes" id="UP000590442"/>
    </source>
</evidence>
<evidence type="ECO:0000256" key="2">
    <source>
        <dbReference type="ARBA" id="ARBA00022448"/>
    </source>
</evidence>
<dbReference type="Pfam" id="PF13715">
    <property type="entry name" value="CarbopepD_reg_2"/>
    <property type="match status" value="1"/>
</dbReference>
<keyword evidence="2" id="KW-0813">Transport</keyword>
<accession>A0A846QS72</accession>
<reference evidence="11 12" key="1">
    <citation type="submission" date="2020-03" db="EMBL/GenBank/DDBJ databases">
        <title>Genomic Encyclopedia of Type Strains, Phase IV (KMG-IV): sequencing the most valuable type-strain genomes for metagenomic binning, comparative biology and taxonomic classification.</title>
        <authorList>
            <person name="Goeker M."/>
        </authorList>
    </citation>
    <scope>NUCLEOTIDE SEQUENCE [LARGE SCALE GENOMIC DNA]</scope>
    <source>
        <strain evidence="11 12">DSM 29762</strain>
    </source>
</reference>
<dbReference type="RefSeq" id="WP_167962316.1">
    <property type="nucleotide sequence ID" value="NZ_JAATJJ010000001.1"/>
</dbReference>
<dbReference type="InterPro" id="IPR000531">
    <property type="entry name" value="Beta-barrel_TonB"/>
</dbReference>
<dbReference type="GO" id="GO:0009279">
    <property type="term" value="C:cell outer membrane"/>
    <property type="evidence" value="ECO:0007669"/>
    <property type="project" value="UniProtKB-SubCell"/>
</dbReference>
<dbReference type="Proteomes" id="UP000590442">
    <property type="component" value="Unassembled WGS sequence"/>
</dbReference>
<dbReference type="GO" id="GO:0015344">
    <property type="term" value="F:siderophore uptake transmembrane transporter activity"/>
    <property type="evidence" value="ECO:0007669"/>
    <property type="project" value="TreeGrafter"/>
</dbReference>
<dbReference type="EMBL" id="JAATJJ010000001">
    <property type="protein sequence ID" value="NJB70981.1"/>
    <property type="molecule type" value="Genomic_DNA"/>
</dbReference>
<protein>
    <recommendedName>
        <fullName evidence="10">TonB-dependent receptor-like beta-barrel domain-containing protein</fullName>
    </recommendedName>
</protein>
<keyword evidence="9" id="KW-0998">Cell outer membrane</keyword>
<evidence type="ECO:0000256" key="4">
    <source>
        <dbReference type="ARBA" id="ARBA00022692"/>
    </source>
</evidence>
<comment type="subcellular location">
    <subcellularLocation>
        <location evidence="1">Cell outer membrane</location>
        <topology evidence="1">Multi-pass membrane protein</topology>
    </subcellularLocation>
</comment>
<keyword evidence="7" id="KW-0472">Membrane</keyword>
<gene>
    <name evidence="11" type="ORF">GGR42_001443</name>
</gene>
<keyword evidence="5" id="KW-0732">Signal</keyword>
<sequence>MKNNQLLSILIFFFICNYSLGQNQENILSFQIFDQLTGIPLENADIFIQPCNCGGISNMDGRFSIELPVETYRITVSYIGYEDNLQTVLLDENRFLRIELFEKEEQLSEVILRAKRINDNVESPQMGVLQLKSQDLKKIPAALGEYDVLRGMTLLAGVNSAGEISNGLSVRGGSLDQNLILFDHAPVFNPTHLFGLFSVFTPDVLSSVDLYRANIPSRFGGRVASVLDVKVKNPYVDKFKLSGGLGLVSSRLTVETPIVKEKLTLIAGVRAGLTDFLLPLVSERLKNTKARFYDGTMKLLYLPTEKDQISLTGFYSKDFYQLDLISKIENINAENNQYDFKTINGTLNWLHNFDSGTNLRNTFVASQYTPKTIFPEVDNDNEIEFESRINYLSFISELSKDISSEVDYYLGVQANQYKIFPGTLDPGAGNSINPVELSSETSYEFSGYANVNWNPLDNLSLSGGLRFTHFMFVGPYTLAQFDQTGSTILDTQFFDKGEKVKSYDGLEPRLGLSYKFNESTSLKASYARVNQYLQNVYNSTTPLPTSRWKTSDANIKPQISDTYGLGLYKNLSNDLIELGIEGYYRDSRNNLTYKPGADFFLEEFLERDVVQGQGEAYGVEFSFRKTKGRFNGWFNYTWSRSFLRSQNERLADRVNNNEWYPSDFDRPHVLNATVNFEGEKNHVFSFNFTGQTGRPYTVANSVFALENINVPIFIERNNARLRPYHRLDFSWKIKYGKNLTRKWVGDWTFTVYNLYSRRNPFNLYYAQRTGPENSEIFLGSPLGSYELSVMNSPLFSLTYNFVFD</sequence>
<dbReference type="InterPro" id="IPR036942">
    <property type="entry name" value="Beta-barrel_TonB_sf"/>
</dbReference>
<evidence type="ECO:0000256" key="3">
    <source>
        <dbReference type="ARBA" id="ARBA00022452"/>
    </source>
</evidence>
<keyword evidence="8" id="KW-0675">Receptor</keyword>
<organism evidence="11 12">
    <name type="scientific">Saonia flava</name>
    <dbReference type="NCBI Taxonomy" id="523696"/>
    <lineage>
        <taxon>Bacteria</taxon>
        <taxon>Pseudomonadati</taxon>
        <taxon>Bacteroidota</taxon>
        <taxon>Flavobacteriia</taxon>
        <taxon>Flavobacteriales</taxon>
        <taxon>Flavobacteriaceae</taxon>
        <taxon>Saonia</taxon>
    </lineage>
</organism>
<dbReference type="InterPro" id="IPR039426">
    <property type="entry name" value="TonB-dep_rcpt-like"/>
</dbReference>
<dbReference type="SUPFAM" id="SSF49464">
    <property type="entry name" value="Carboxypeptidase regulatory domain-like"/>
    <property type="match status" value="1"/>
</dbReference>
<dbReference type="PANTHER" id="PTHR30069:SF29">
    <property type="entry name" value="HEMOGLOBIN AND HEMOGLOBIN-HAPTOGLOBIN-BINDING PROTEIN 1-RELATED"/>
    <property type="match status" value="1"/>
</dbReference>
<dbReference type="Pfam" id="PF00593">
    <property type="entry name" value="TonB_dep_Rec_b-barrel"/>
    <property type="match status" value="1"/>
</dbReference>
<evidence type="ECO:0000259" key="10">
    <source>
        <dbReference type="Pfam" id="PF00593"/>
    </source>
</evidence>
<dbReference type="GO" id="GO:0044718">
    <property type="term" value="P:siderophore transmembrane transport"/>
    <property type="evidence" value="ECO:0007669"/>
    <property type="project" value="TreeGrafter"/>
</dbReference>
<dbReference type="Gene3D" id="2.40.170.20">
    <property type="entry name" value="TonB-dependent receptor, beta-barrel domain"/>
    <property type="match status" value="1"/>
</dbReference>
<feature type="domain" description="TonB-dependent receptor-like beta-barrel" evidence="10">
    <location>
        <begin position="331"/>
        <end position="754"/>
    </location>
</feature>
<keyword evidence="12" id="KW-1185">Reference proteome</keyword>
<keyword evidence="4" id="KW-0812">Transmembrane</keyword>